<dbReference type="AlphaFoldDB" id="A0A9P7E7R3"/>
<dbReference type="Proteomes" id="UP000807769">
    <property type="component" value="Unassembled WGS sequence"/>
</dbReference>
<dbReference type="EMBL" id="JABBWG010000023">
    <property type="protein sequence ID" value="KAG1813636.1"/>
    <property type="molecule type" value="Genomic_DNA"/>
</dbReference>
<comment type="caution">
    <text evidence="1">The sequence shown here is derived from an EMBL/GenBank/DDBJ whole genome shotgun (WGS) entry which is preliminary data.</text>
</comment>
<gene>
    <name evidence="1" type="ORF">BJ212DRAFT_1301016</name>
</gene>
<accession>A0A9P7E7R3</accession>
<proteinExistence type="predicted"/>
<evidence type="ECO:0000313" key="1">
    <source>
        <dbReference type="EMBL" id="KAG1813636.1"/>
    </source>
</evidence>
<reference evidence="1" key="1">
    <citation type="journal article" date="2020" name="New Phytol.">
        <title>Comparative genomics reveals dynamic genome evolution in host specialist ectomycorrhizal fungi.</title>
        <authorList>
            <person name="Lofgren L.A."/>
            <person name="Nguyen N.H."/>
            <person name="Vilgalys R."/>
            <person name="Ruytinx J."/>
            <person name="Liao H.L."/>
            <person name="Branco S."/>
            <person name="Kuo A."/>
            <person name="LaButti K."/>
            <person name="Lipzen A."/>
            <person name="Andreopoulos W."/>
            <person name="Pangilinan J."/>
            <person name="Riley R."/>
            <person name="Hundley H."/>
            <person name="Na H."/>
            <person name="Barry K."/>
            <person name="Grigoriev I.V."/>
            <person name="Stajich J.E."/>
            <person name="Kennedy P.G."/>
        </authorList>
    </citation>
    <scope>NUCLEOTIDE SEQUENCE</scope>
    <source>
        <strain evidence="1">MN1</strain>
    </source>
</reference>
<dbReference type="RefSeq" id="XP_041191397.1">
    <property type="nucleotide sequence ID" value="XM_041333075.1"/>
</dbReference>
<protein>
    <submittedName>
        <fullName evidence="1">Uncharacterized protein</fullName>
    </submittedName>
</protein>
<name>A0A9P7E7R3_9AGAM</name>
<evidence type="ECO:0000313" key="2">
    <source>
        <dbReference type="Proteomes" id="UP000807769"/>
    </source>
</evidence>
<dbReference type="OrthoDB" id="5584477at2759"/>
<organism evidence="1 2">
    <name type="scientific">Suillus subaureus</name>
    <dbReference type="NCBI Taxonomy" id="48587"/>
    <lineage>
        <taxon>Eukaryota</taxon>
        <taxon>Fungi</taxon>
        <taxon>Dikarya</taxon>
        <taxon>Basidiomycota</taxon>
        <taxon>Agaricomycotina</taxon>
        <taxon>Agaricomycetes</taxon>
        <taxon>Agaricomycetidae</taxon>
        <taxon>Boletales</taxon>
        <taxon>Suillineae</taxon>
        <taxon>Suillaceae</taxon>
        <taxon>Suillus</taxon>
    </lineage>
</organism>
<dbReference type="GeneID" id="64627092"/>
<sequence>MEKRMLEATILEMVKGIPNVVQLGDHWDVQLLSKFSSRQELLTTFCAFVVAHCMIIKIPNNFVIHNGIGYFINFDHASILVEGRSSTYSHGTGTMPYILIHILQAMLDSVLHGVNTNVTDQDAHLNHVNSIEGGQDINADMGLIEHWCG</sequence>
<keyword evidence="2" id="KW-1185">Reference proteome</keyword>